<dbReference type="FunFam" id="1.10.287.950:FF:000001">
    <property type="entry name" value="Methyl-accepting chemotaxis sensory transducer"/>
    <property type="match status" value="1"/>
</dbReference>
<evidence type="ECO:0000259" key="8">
    <source>
        <dbReference type="PROSITE" id="PS50111"/>
    </source>
</evidence>
<evidence type="ECO:0000256" key="7">
    <source>
        <dbReference type="SAM" id="MobiDB-lite"/>
    </source>
</evidence>
<dbReference type="STRING" id="631362.Thi970DRAFT_03281"/>
<gene>
    <name evidence="10" type="ORF">Thi970DRAFT_03281</name>
</gene>
<dbReference type="CDD" id="cd06225">
    <property type="entry name" value="HAMP"/>
    <property type="match status" value="1"/>
</dbReference>
<dbReference type="PROSITE" id="PS50885">
    <property type="entry name" value="HAMP"/>
    <property type="match status" value="1"/>
</dbReference>
<sequence>MFNLKNIRLQPKLIALMLLSSLVPLLVVAAWSTLSARDALMQDANARLESVRGIKQGQIERYFAEREGDIGVLADIVRRIQADANQSLAALHQEQKDRIERLFDRWQREVAALAEQERLGSALRVLAGDLDQGQPAGEGAAFAGVSEAPAYRAEKERVYLNGEAEELGWTDLILLDNKGTALYASASPERVGRPAEGTLAAGIEQLRADPELAVALADVRPDPAADGVQIGYLVAPVKGAGADGYLAKPISAADLNAIVQARNGMGESGESYLVGQIDGQIAFRSDMLTMGDGAYVMGAPISTPYIQDALRGQPVSGIFTDSSGKLVLVVASPLPIAGLNWAIISKRNLEEALTEKAPGEEKTLFARYTEQYGYYDLFLIHPGGEVFYTVAKEADYLTNLIDGEFRDSNLAELVREVVRTRALGVADFASYAPSAGAAAAFIAQPLLHEGKVEMVVALQMPLETINAIMQQRDGMGDTGETYLVGPDKRMRSDSFLDPDNRSVQASFAGTVADNGVDTAATRAALAGETGTRIITDYNGNPVLSSFTPVKVGKITWALVAEIDRAEVMAPVWQLVRNTAMITGFFTLLVVLIAVIFARSLSKPLVEAVGVARLVADGDLRTNLVTDRKDEIGELLSAMHRLVEQLREIVGEVLVGADNLSSASSEVSSTAQALSQGATEQAASVEETTASIEQLNSSVQQNTENARVTNGIAKSSAEEARQGGEAVNRTVSAMKEIASKIGMIEEIAYKTNLLALNAAIEAARAGDHGKGFTVVAAEVRKLAENSGVTAQEINQLATNSLSIAEDAGRVLEHMVPNIVKTAELIEEITAASGEQASGIGQINEAMGQLDKATQQNASSSEELAATAEELSGQAAQLQETMAFFKVSHGKSAQASRPKPAARPQQRPQQGKLADDQDDADPTSLDFERF</sequence>
<comment type="similarity">
    <text evidence="4">Belongs to the methyl-accepting chemotaxis (MCP) protein family.</text>
</comment>
<accession>H8Z6J1</accession>
<dbReference type="EMBL" id="JH603170">
    <property type="protein sequence ID" value="EIC19689.1"/>
    <property type="molecule type" value="Genomic_DNA"/>
</dbReference>
<evidence type="ECO:0000256" key="4">
    <source>
        <dbReference type="ARBA" id="ARBA00029447"/>
    </source>
</evidence>
<keyword evidence="3 5" id="KW-0807">Transducer</keyword>
<evidence type="ECO:0000313" key="10">
    <source>
        <dbReference type="EMBL" id="EIC19689.1"/>
    </source>
</evidence>
<dbReference type="InterPro" id="IPR051310">
    <property type="entry name" value="MCP_chemotaxis"/>
</dbReference>
<dbReference type="GO" id="GO:0005886">
    <property type="term" value="C:plasma membrane"/>
    <property type="evidence" value="ECO:0007669"/>
    <property type="project" value="TreeGrafter"/>
</dbReference>
<dbReference type="InterPro" id="IPR003660">
    <property type="entry name" value="HAMP_dom"/>
</dbReference>
<dbReference type="HOGENOM" id="CLU_000445_107_19_6"/>
<feature type="compositionally biased region" description="Low complexity" evidence="7">
    <location>
        <begin position="889"/>
        <end position="908"/>
    </location>
</feature>
<dbReference type="PROSITE" id="PS50111">
    <property type="entry name" value="CHEMOTAXIS_TRANSDUC_2"/>
    <property type="match status" value="1"/>
</dbReference>
<evidence type="ECO:0000256" key="2">
    <source>
        <dbReference type="ARBA" id="ARBA00022500"/>
    </source>
</evidence>
<feature type="domain" description="HAMP" evidence="9">
    <location>
        <begin position="598"/>
        <end position="650"/>
    </location>
</feature>
<keyword evidence="11" id="KW-1185">Reference proteome</keyword>
<dbReference type="GO" id="GO:0006935">
    <property type="term" value="P:chemotaxis"/>
    <property type="evidence" value="ECO:0007669"/>
    <property type="project" value="UniProtKB-KW"/>
</dbReference>
<evidence type="ECO:0000256" key="6">
    <source>
        <dbReference type="SAM" id="Coils"/>
    </source>
</evidence>
<evidence type="ECO:0000259" key="9">
    <source>
        <dbReference type="PROSITE" id="PS50885"/>
    </source>
</evidence>
<evidence type="ECO:0000313" key="11">
    <source>
        <dbReference type="Proteomes" id="UP000002964"/>
    </source>
</evidence>
<comment type="subcellular location">
    <subcellularLocation>
        <location evidence="1">Membrane</location>
    </subcellularLocation>
</comment>
<feature type="coiled-coil region" evidence="6">
    <location>
        <begin position="89"/>
        <end position="116"/>
    </location>
</feature>
<evidence type="ECO:0000256" key="3">
    <source>
        <dbReference type="ARBA" id="ARBA00023224"/>
    </source>
</evidence>
<protein>
    <submittedName>
        <fullName evidence="10">Methyl-accepting chemotaxis protein</fullName>
    </submittedName>
</protein>
<dbReference type="eggNOG" id="COG0840">
    <property type="taxonomic scope" value="Bacteria"/>
</dbReference>
<feature type="domain" description="Methyl-accepting transducer" evidence="8">
    <location>
        <begin position="655"/>
        <end position="870"/>
    </location>
</feature>
<dbReference type="AlphaFoldDB" id="H8Z6J1"/>
<dbReference type="GO" id="GO:0004888">
    <property type="term" value="F:transmembrane signaling receptor activity"/>
    <property type="evidence" value="ECO:0007669"/>
    <property type="project" value="TreeGrafter"/>
</dbReference>
<dbReference type="Pfam" id="PF00672">
    <property type="entry name" value="HAMP"/>
    <property type="match status" value="1"/>
</dbReference>
<dbReference type="Gene3D" id="1.10.287.950">
    <property type="entry name" value="Methyl-accepting chemotaxis protein"/>
    <property type="match status" value="1"/>
</dbReference>
<dbReference type="SMART" id="SM00304">
    <property type="entry name" value="HAMP"/>
    <property type="match status" value="1"/>
</dbReference>
<dbReference type="SMART" id="SM00283">
    <property type="entry name" value="MA"/>
    <property type="match status" value="1"/>
</dbReference>
<evidence type="ECO:0000256" key="5">
    <source>
        <dbReference type="PROSITE-ProRule" id="PRU00284"/>
    </source>
</evidence>
<dbReference type="PANTHER" id="PTHR43531:SF11">
    <property type="entry name" value="METHYL-ACCEPTING CHEMOTAXIS PROTEIN 3"/>
    <property type="match status" value="1"/>
</dbReference>
<reference evidence="10 11" key="2">
    <citation type="submission" date="2011-11" db="EMBL/GenBank/DDBJ databases">
        <authorList>
            <consortium name="US DOE Joint Genome Institute"/>
            <person name="Lucas S."/>
            <person name="Han J."/>
            <person name="Lapidus A."/>
            <person name="Cheng J.-F."/>
            <person name="Goodwin L."/>
            <person name="Pitluck S."/>
            <person name="Peters L."/>
            <person name="Ovchinnikova G."/>
            <person name="Zhang X."/>
            <person name="Detter J.C."/>
            <person name="Han C."/>
            <person name="Tapia R."/>
            <person name="Land M."/>
            <person name="Hauser L."/>
            <person name="Kyrpides N."/>
            <person name="Ivanova N."/>
            <person name="Pagani I."/>
            <person name="Vogl K."/>
            <person name="Liu Z."/>
            <person name="Overmann J."/>
            <person name="Frigaard N.-U."/>
            <person name="Bryant D."/>
            <person name="Woyke T."/>
        </authorList>
    </citation>
    <scope>NUCLEOTIDE SEQUENCE [LARGE SCALE GENOMIC DNA]</scope>
    <source>
        <strain evidence="10 11">970</strain>
    </source>
</reference>
<dbReference type="Pfam" id="PF00015">
    <property type="entry name" value="MCPsignal"/>
    <property type="match status" value="1"/>
</dbReference>
<dbReference type="Gene3D" id="3.30.450.20">
    <property type="entry name" value="PAS domain"/>
    <property type="match status" value="1"/>
</dbReference>
<dbReference type="GO" id="GO:0007165">
    <property type="term" value="P:signal transduction"/>
    <property type="evidence" value="ECO:0007669"/>
    <property type="project" value="UniProtKB-KW"/>
</dbReference>
<keyword evidence="6" id="KW-0175">Coiled coil</keyword>
<feature type="region of interest" description="Disordered" evidence="7">
    <location>
        <begin position="849"/>
        <end position="928"/>
    </location>
</feature>
<dbReference type="PANTHER" id="PTHR43531">
    <property type="entry name" value="PROTEIN ICFG"/>
    <property type="match status" value="1"/>
</dbReference>
<dbReference type="InterPro" id="IPR004089">
    <property type="entry name" value="MCPsignal_dom"/>
</dbReference>
<organism evidence="10 11">
    <name type="scientific">Thiorhodovibrio frisius</name>
    <dbReference type="NCBI Taxonomy" id="631362"/>
    <lineage>
        <taxon>Bacteria</taxon>
        <taxon>Pseudomonadati</taxon>
        <taxon>Pseudomonadota</taxon>
        <taxon>Gammaproteobacteria</taxon>
        <taxon>Chromatiales</taxon>
        <taxon>Chromatiaceae</taxon>
        <taxon>Thiorhodovibrio</taxon>
    </lineage>
</organism>
<keyword evidence="2" id="KW-0145">Chemotaxis</keyword>
<evidence type="ECO:0000256" key="1">
    <source>
        <dbReference type="ARBA" id="ARBA00004370"/>
    </source>
</evidence>
<proteinExistence type="inferred from homology"/>
<dbReference type="SUPFAM" id="SSF58104">
    <property type="entry name" value="Methyl-accepting chemotaxis protein (MCP) signaling domain"/>
    <property type="match status" value="1"/>
</dbReference>
<name>H8Z6J1_9GAMM</name>
<dbReference type="Proteomes" id="UP000002964">
    <property type="component" value="Unassembled WGS sequence"/>
</dbReference>
<reference evidence="11" key="1">
    <citation type="submission" date="2011-06" db="EMBL/GenBank/DDBJ databases">
        <authorList>
            <consortium name="US DOE Joint Genome Institute (JGI-PGF)"/>
            <person name="Lucas S."/>
            <person name="Han J."/>
            <person name="Lapidus A."/>
            <person name="Cheng J.-F."/>
            <person name="Goodwin L."/>
            <person name="Pitluck S."/>
            <person name="Peters L."/>
            <person name="Land M.L."/>
            <person name="Hauser L."/>
            <person name="Vogl K."/>
            <person name="Liu Z."/>
            <person name="Overmann J."/>
            <person name="Frigaard N.-U."/>
            <person name="Bryant D.A."/>
            <person name="Woyke T.J."/>
        </authorList>
    </citation>
    <scope>NUCLEOTIDE SEQUENCE [LARGE SCALE GENOMIC DNA]</scope>
    <source>
        <strain evidence="11">970</strain>
    </source>
</reference>
<dbReference type="CDD" id="cd11386">
    <property type="entry name" value="MCP_signal"/>
    <property type="match status" value="1"/>
</dbReference>
<feature type="compositionally biased region" description="Low complexity" evidence="7">
    <location>
        <begin position="856"/>
        <end position="870"/>
    </location>
</feature>